<protein>
    <submittedName>
        <fullName evidence="2">Transaldolase</fullName>
    </submittedName>
</protein>
<feature type="region of interest" description="Disordered" evidence="1">
    <location>
        <begin position="1"/>
        <end position="27"/>
    </location>
</feature>
<reference evidence="2" key="2">
    <citation type="submission" date="2014-07" db="EMBL/GenBank/DDBJ databases">
        <authorList>
            <person name="Hull J."/>
        </authorList>
    </citation>
    <scope>NUCLEOTIDE SEQUENCE</scope>
</reference>
<feature type="compositionally biased region" description="Basic residues" evidence="1">
    <location>
        <begin position="14"/>
        <end position="27"/>
    </location>
</feature>
<feature type="non-terminal residue" evidence="2">
    <location>
        <position position="1"/>
    </location>
</feature>
<dbReference type="EMBL" id="GBHO01018157">
    <property type="protein sequence ID" value="JAG25447.1"/>
    <property type="molecule type" value="Transcribed_RNA"/>
</dbReference>
<evidence type="ECO:0000313" key="2">
    <source>
        <dbReference type="EMBL" id="JAG25447.1"/>
    </source>
</evidence>
<feature type="non-terminal residue" evidence="2">
    <location>
        <position position="115"/>
    </location>
</feature>
<proteinExistence type="predicted"/>
<name>A0A0A9XXB2_LYGHE</name>
<dbReference type="AlphaFoldDB" id="A0A0A9XXB2"/>
<reference evidence="2" key="1">
    <citation type="journal article" date="2014" name="PLoS ONE">
        <title>Transcriptome-Based Identification of ABC Transporters in the Western Tarnished Plant Bug Lygus hesperus.</title>
        <authorList>
            <person name="Hull J.J."/>
            <person name="Chaney K."/>
            <person name="Geib S.M."/>
            <person name="Fabrick J.A."/>
            <person name="Brent C.S."/>
            <person name="Walsh D."/>
            <person name="Lavine L.C."/>
        </authorList>
    </citation>
    <scope>NUCLEOTIDE SEQUENCE</scope>
</reference>
<accession>A0A0A9XXB2</accession>
<sequence>SDSSPSSDFNGFRQRGRRGRSTRRHQSVQRLSAVLGHIDPYVPSSEPFSNYLERLEAFFEVNGTSNDEMVSSLVVLIGPEMYAVLKNLVAPEKPKNKSFDELLTVLTDHYSPQGI</sequence>
<gene>
    <name evidence="2" type="primary">tal_3</name>
    <name evidence="2" type="ORF">CM83_104939</name>
</gene>
<organism evidence="2">
    <name type="scientific">Lygus hesperus</name>
    <name type="common">Western plant bug</name>
    <dbReference type="NCBI Taxonomy" id="30085"/>
    <lineage>
        <taxon>Eukaryota</taxon>
        <taxon>Metazoa</taxon>
        <taxon>Ecdysozoa</taxon>
        <taxon>Arthropoda</taxon>
        <taxon>Hexapoda</taxon>
        <taxon>Insecta</taxon>
        <taxon>Pterygota</taxon>
        <taxon>Neoptera</taxon>
        <taxon>Paraneoptera</taxon>
        <taxon>Hemiptera</taxon>
        <taxon>Heteroptera</taxon>
        <taxon>Panheteroptera</taxon>
        <taxon>Cimicomorpha</taxon>
        <taxon>Miridae</taxon>
        <taxon>Mirini</taxon>
        <taxon>Lygus</taxon>
    </lineage>
</organism>
<evidence type="ECO:0000256" key="1">
    <source>
        <dbReference type="SAM" id="MobiDB-lite"/>
    </source>
</evidence>